<sequence length="198" mass="22275">MPIKESIIFEEIAIQKVIGRLASGETVFVSPQSHFYSHPDTHEAVYRVLPTIDANSLSFDNNGLTHTAVEVAGMEGRCLCIPVTDSDTFVYAKRKPRTWYTRFVIGREAPKTNLMSLVLKQKGDGYELCTSYWGPRAHPEPSDPHLTPGTPEYEISEKFWMQKALVLPPDEVSMVALGIDPEQIKENLEAGDEYFRSV</sequence>
<name>A0A0G1HZ02_9BACT</name>
<accession>A0A0G1HZ02</accession>
<reference evidence="1 2" key="1">
    <citation type="journal article" date="2015" name="Nature">
        <title>rRNA introns, odd ribosomes, and small enigmatic genomes across a large radiation of phyla.</title>
        <authorList>
            <person name="Brown C.T."/>
            <person name="Hug L.A."/>
            <person name="Thomas B.C."/>
            <person name="Sharon I."/>
            <person name="Castelle C.J."/>
            <person name="Singh A."/>
            <person name="Wilkins M.J."/>
            <person name="Williams K.H."/>
            <person name="Banfield J.F."/>
        </authorList>
    </citation>
    <scope>NUCLEOTIDE SEQUENCE [LARGE SCALE GENOMIC DNA]</scope>
</reference>
<gene>
    <name evidence="1" type="ORF">UW44_C0003G0008</name>
</gene>
<dbReference type="EMBL" id="LCIH01000003">
    <property type="protein sequence ID" value="KKT52165.1"/>
    <property type="molecule type" value="Genomic_DNA"/>
</dbReference>
<protein>
    <submittedName>
        <fullName evidence="1">Uncharacterized protein</fullName>
    </submittedName>
</protein>
<organism evidence="1 2">
    <name type="scientific">Candidatus Collierbacteria bacterium GW2011_GWB2_44_22</name>
    <dbReference type="NCBI Taxonomy" id="1618387"/>
    <lineage>
        <taxon>Bacteria</taxon>
        <taxon>Candidatus Collieribacteriota</taxon>
    </lineage>
</organism>
<evidence type="ECO:0000313" key="2">
    <source>
        <dbReference type="Proteomes" id="UP000034006"/>
    </source>
</evidence>
<comment type="caution">
    <text evidence="1">The sequence shown here is derived from an EMBL/GenBank/DDBJ whole genome shotgun (WGS) entry which is preliminary data.</text>
</comment>
<dbReference type="Proteomes" id="UP000034006">
    <property type="component" value="Unassembled WGS sequence"/>
</dbReference>
<dbReference type="STRING" id="1618387.UW44_C0003G0008"/>
<evidence type="ECO:0000313" key="1">
    <source>
        <dbReference type="EMBL" id="KKT52165.1"/>
    </source>
</evidence>
<proteinExistence type="predicted"/>
<dbReference type="AlphaFoldDB" id="A0A0G1HZ02"/>